<protein>
    <submittedName>
        <fullName evidence="1">Uncharacterized protein</fullName>
    </submittedName>
</protein>
<keyword evidence="2" id="KW-1185">Reference proteome</keyword>
<organism evidence="1 2">
    <name type="scientific">Parabacteroides chinchillae</name>
    <dbReference type="NCBI Taxonomy" id="871327"/>
    <lineage>
        <taxon>Bacteria</taxon>
        <taxon>Pseudomonadati</taxon>
        <taxon>Bacteroidota</taxon>
        <taxon>Bacteroidia</taxon>
        <taxon>Bacteroidales</taxon>
        <taxon>Tannerellaceae</taxon>
        <taxon>Parabacteroides</taxon>
    </lineage>
</organism>
<dbReference type="AlphaFoldDB" id="A0A8G2BX53"/>
<dbReference type="EMBL" id="FNVS01000011">
    <property type="protein sequence ID" value="SEF99360.1"/>
    <property type="molecule type" value="Genomic_DNA"/>
</dbReference>
<reference evidence="1 2" key="1">
    <citation type="submission" date="2016-10" db="EMBL/GenBank/DDBJ databases">
        <authorList>
            <person name="Varghese N."/>
            <person name="Submissions S."/>
        </authorList>
    </citation>
    <scope>NUCLEOTIDE SEQUENCE [LARGE SCALE GENOMIC DNA]</scope>
    <source>
        <strain evidence="1 2">DSM 29073</strain>
    </source>
</reference>
<name>A0A8G2BX53_9BACT</name>
<accession>A0A8G2BX53</accession>
<sequence length="40" mass="4733">MQLSFLCIGLLIGEEGYYFIFCLCFIEAELSNYLLYNEKK</sequence>
<evidence type="ECO:0000313" key="2">
    <source>
        <dbReference type="Proteomes" id="UP000236725"/>
    </source>
</evidence>
<gene>
    <name evidence="1" type="ORF">SAMN05444001_11177</name>
</gene>
<proteinExistence type="predicted"/>
<evidence type="ECO:0000313" key="1">
    <source>
        <dbReference type="EMBL" id="SEF99360.1"/>
    </source>
</evidence>
<dbReference type="Proteomes" id="UP000236725">
    <property type="component" value="Unassembled WGS sequence"/>
</dbReference>
<comment type="caution">
    <text evidence="1">The sequence shown here is derived from an EMBL/GenBank/DDBJ whole genome shotgun (WGS) entry which is preliminary data.</text>
</comment>